<protein>
    <submittedName>
        <fullName evidence="5">3-oxoacyl-(Acyl-carrier-protein) reductase</fullName>
        <ecNumber evidence="5">1.1.1.100</ecNumber>
    </submittedName>
</protein>
<reference evidence="5 6" key="1">
    <citation type="journal article" date="2011" name="J. Bacteriol.">
        <title>Genome sequence of the 1,4-dioxane-degrading Pseudonocardia dioxanivorans strain CB1190.</title>
        <authorList>
            <person name="Sales C.M."/>
            <person name="Mahendra S."/>
            <person name="Grostern A."/>
            <person name="Parales R.E."/>
            <person name="Goodwin L.A."/>
            <person name="Woyke T."/>
            <person name="Nolan M."/>
            <person name="Lapidus A."/>
            <person name="Chertkov O."/>
            <person name="Ovchinnikova G."/>
            <person name="Sczyrba A."/>
            <person name="Alvarez-Cohen L."/>
        </authorList>
    </citation>
    <scope>NUCLEOTIDE SEQUENCE [LARGE SCALE GENOMIC DNA]</scope>
    <source>
        <strain evidence="6">ATCC 55486 / DSM 44775 / JCM 13855 / CB1190</strain>
    </source>
</reference>
<evidence type="ECO:0000259" key="4">
    <source>
        <dbReference type="SMART" id="SM00822"/>
    </source>
</evidence>
<dbReference type="GO" id="GO:0004316">
    <property type="term" value="F:3-oxoacyl-[acyl-carrier-protein] reductase (NADPH) activity"/>
    <property type="evidence" value="ECO:0007669"/>
    <property type="project" value="UniProtKB-EC"/>
</dbReference>
<dbReference type="InterPro" id="IPR036291">
    <property type="entry name" value="NAD(P)-bd_dom_sf"/>
</dbReference>
<dbReference type="EC" id="1.1.1.100" evidence="5"/>
<dbReference type="PROSITE" id="PS00061">
    <property type="entry name" value="ADH_SHORT"/>
    <property type="match status" value="1"/>
</dbReference>
<dbReference type="Pfam" id="PF00106">
    <property type="entry name" value="adh_short"/>
    <property type="match status" value="1"/>
</dbReference>
<feature type="domain" description="Ketoreductase" evidence="4">
    <location>
        <begin position="14"/>
        <end position="199"/>
    </location>
</feature>
<dbReference type="SMART" id="SM00822">
    <property type="entry name" value="PKS_KR"/>
    <property type="match status" value="1"/>
</dbReference>
<keyword evidence="6" id="KW-1185">Reference proteome</keyword>
<dbReference type="Proteomes" id="UP000007809">
    <property type="component" value="Chromosome"/>
</dbReference>
<evidence type="ECO:0000313" key="6">
    <source>
        <dbReference type="Proteomes" id="UP000007809"/>
    </source>
</evidence>
<comment type="similarity">
    <text evidence="1 3">Belongs to the short-chain dehydrogenases/reductases (SDR) family.</text>
</comment>
<name>F4CIN9_PSEUX</name>
<accession>F4CIN9</accession>
<gene>
    <name evidence="5" type="ordered locus">Psed_0160</name>
</gene>
<dbReference type="PANTHER" id="PTHR45024:SF2">
    <property type="entry name" value="SCP2 DOMAIN-CONTAINING PROTEIN"/>
    <property type="match status" value="1"/>
</dbReference>
<keyword evidence="2 5" id="KW-0560">Oxidoreductase</keyword>
<dbReference type="KEGG" id="pdx:Psed_0160"/>
<dbReference type="PRINTS" id="PR00081">
    <property type="entry name" value="GDHRDH"/>
</dbReference>
<dbReference type="SUPFAM" id="SSF51735">
    <property type="entry name" value="NAD(P)-binding Rossmann-fold domains"/>
    <property type="match status" value="1"/>
</dbReference>
<evidence type="ECO:0000256" key="2">
    <source>
        <dbReference type="ARBA" id="ARBA00023002"/>
    </source>
</evidence>
<dbReference type="eggNOG" id="COG1028">
    <property type="taxonomic scope" value="Bacteria"/>
</dbReference>
<dbReference type="InterPro" id="IPR002347">
    <property type="entry name" value="SDR_fam"/>
</dbReference>
<dbReference type="InterPro" id="IPR020904">
    <property type="entry name" value="Sc_DH/Rdtase_CS"/>
</dbReference>
<evidence type="ECO:0000313" key="5">
    <source>
        <dbReference type="EMBL" id="AEA22436.1"/>
    </source>
</evidence>
<evidence type="ECO:0000256" key="1">
    <source>
        <dbReference type="ARBA" id="ARBA00006484"/>
    </source>
</evidence>
<dbReference type="FunFam" id="3.40.50.720:FF:000173">
    <property type="entry name" value="3-oxoacyl-[acyl-carrier protein] reductase"/>
    <property type="match status" value="1"/>
</dbReference>
<dbReference type="HOGENOM" id="CLU_010194_1_3_11"/>
<dbReference type="STRING" id="675635.Psed_0160"/>
<dbReference type="Gene3D" id="3.40.50.720">
    <property type="entry name" value="NAD(P)-binding Rossmann-like Domain"/>
    <property type="match status" value="1"/>
</dbReference>
<dbReference type="PANTHER" id="PTHR45024">
    <property type="entry name" value="DEHYDROGENASES, SHORT CHAIN"/>
    <property type="match status" value="1"/>
</dbReference>
<dbReference type="InterPro" id="IPR057326">
    <property type="entry name" value="KR_dom"/>
</dbReference>
<dbReference type="AlphaFoldDB" id="F4CIN9"/>
<dbReference type="PRINTS" id="PR00080">
    <property type="entry name" value="SDRFAMILY"/>
</dbReference>
<sequence length="311" mass="32800">MTLSIPSMGLLDAKVVIVTGAGRGIGRGEALECAAQGAAVVVAEFDPEAGEEVAKEIVAAGGRAVAVGGDVADAEVADSLVRTAVEEFGQLDAVVNNAGILRDRTVAKLSDDDWDAVIRVHLRGHFLPTRAAVRYWREAKRGGHLVHTASTSGLLGNFGQSNYGAAKAGIAAFSTIVAQEGARGGITSNAIAPTALTRMTLDLMPQEFRDQRDAALARGEFDFFAPENVAPLVAFLCSDASSHISGKVFGVQGDSVEIFQPFTSVAEIKNDGKRWDPEDLPGRIDELFSASGIQAGAENMMARMRYQILDI</sequence>
<evidence type="ECO:0000256" key="3">
    <source>
        <dbReference type="RuleBase" id="RU000363"/>
    </source>
</evidence>
<proteinExistence type="inferred from homology"/>
<organism evidence="5 6">
    <name type="scientific">Pseudonocardia dioxanivorans (strain ATCC 55486 / DSM 44775 / JCM 13855 / CB1190)</name>
    <dbReference type="NCBI Taxonomy" id="675635"/>
    <lineage>
        <taxon>Bacteria</taxon>
        <taxon>Bacillati</taxon>
        <taxon>Actinomycetota</taxon>
        <taxon>Actinomycetes</taxon>
        <taxon>Pseudonocardiales</taxon>
        <taxon>Pseudonocardiaceae</taxon>
        <taxon>Pseudonocardia</taxon>
    </lineage>
</organism>
<dbReference type="EMBL" id="CP002593">
    <property type="protein sequence ID" value="AEA22436.1"/>
    <property type="molecule type" value="Genomic_DNA"/>
</dbReference>
<dbReference type="InterPro" id="IPR051687">
    <property type="entry name" value="Peroxisomal_Beta-Oxidation"/>
</dbReference>